<gene>
    <name evidence="3" type="ORF">O4J56_20185</name>
</gene>
<dbReference type="PANTHER" id="PTHR43975:SF2">
    <property type="entry name" value="EG:BACR7A4.14 PROTEIN-RELATED"/>
    <property type="match status" value="1"/>
</dbReference>
<reference evidence="3 4" key="1">
    <citation type="submission" date="2023-01" db="EMBL/GenBank/DDBJ databases">
        <title>Draft genome sequence of Nocardiopsis sp. RSe5-2 isolated from halophytes.</title>
        <authorList>
            <person name="Duangmal K."/>
            <person name="Chantavorakit T."/>
        </authorList>
    </citation>
    <scope>NUCLEOTIDE SEQUENCE [LARGE SCALE GENOMIC DNA]</scope>
    <source>
        <strain evidence="3 4">RSe5-2</strain>
    </source>
</reference>
<dbReference type="EMBL" id="JAQFWQ010000064">
    <property type="protein sequence ID" value="MDA2812975.1"/>
    <property type="molecule type" value="Genomic_DNA"/>
</dbReference>
<dbReference type="InterPro" id="IPR057326">
    <property type="entry name" value="KR_dom"/>
</dbReference>
<evidence type="ECO:0000256" key="1">
    <source>
        <dbReference type="ARBA" id="ARBA00006484"/>
    </source>
</evidence>
<name>A0ABT4U985_9ACTN</name>
<dbReference type="CDD" id="cd05233">
    <property type="entry name" value="SDR_c"/>
    <property type="match status" value="1"/>
</dbReference>
<proteinExistence type="inferred from homology"/>
<dbReference type="Proteomes" id="UP001527866">
    <property type="component" value="Unassembled WGS sequence"/>
</dbReference>
<dbReference type="InterPro" id="IPR002347">
    <property type="entry name" value="SDR_fam"/>
</dbReference>
<sequence length="259" mass="25963">MSGPALLVTGATGALGGAVAARLAAEGRDVLLTGRNEARLKELAEGLREAGAGPGALETVAADAATEDGARTAVRAALDRFGALHGLVHLIGGFAVGPVMRTGAQEHRDLYHANVVSAVEATRAVLPHLGEGGRLVYVSSLLAAEPFPAMGAYAASKAALQAWVRSLAHEVKDRGVRANTVVMTMADTPEARASRPGVDFDMATRPEEVAEVIAFLTGAGAEGVNGAAVPVLGRFAFSTPMLGGSPGGGPPGGPPGGHG</sequence>
<evidence type="ECO:0000313" key="3">
    <source>
        <dbReference type="EMBL" id="MDA2812975.1"/>
    </source>
</evidence>
<comment type="similarity">
    <text evidence="1">Belongs to the short-chain dehydrogenases/reductases (SDR) family.</text>
</comment>
<dbReference type="Pfam" id="PF00106">
    <property type="entry name" value="adh_short"/>
    <property type="match status" value="1"/>
</dbReference>
<evidence type="ECO:0000259" key="2">
    <source>
        <dbReference type="SMART" id="SM00822"/>
    </source>
</evidence>
<keyword evidence="4" id="KW-1185">Reference proteome</keyword>
<organism evidence="3 4">
    <name type="scientific">Nocardiopsis endophytica</name>
    <dbReference type="NCBI Taxonomy" id="3018445"/>
    <lineage>
        <taxon>Bacteria</taxon>
        <taxon>Bacillati</taxon>
        <taxon>Actinomycetota</taxon>
        <taxon>Actinomycetes</taxon>
        <taxon>Streptosporangiales</taxon>
        <taxon>Nocardiopsidaceae</taxon>
        <taxon>Nocardiopsis</taxon>
    </lineage>
</organism>
<dbReference type="PRINTS" id="PR00081">
    <property type="entry name" value="GDHRDH"/>
</dbReference>
<dbReference type="InterPro" id="IPR020904">
    <property type="entry name" value="Sc_DH/Rdtase_CS"/>
</dbReference>
<feature type="domain" description="Ketoreductase" evidence="2">
    <location>
        <begin position="4"/>
        <end position="192"/>
    </location>
</feature>
<comment type="caution">
    <text evidence="3">The sequence shown here is derived from an EMBL/GenBank/DDBJ whole genome shotgun (WGS) entry which is preliminary data.</text>
</comment>
<dbReference type="Gene3D" id="3.40.50.720">
    <property type="entry name" value="NAD(P)-binding Rossmann-like Domain"/>
    <property type="match status" value="1"/>
</dbReference>
<protein>
    <submittedName>
        <fullName evidence="3">SDR family NAD(P)-dependent oxidoreductase</fullName>
    </submittedName>
</protein>
<evidence type="ECO:0000313" key="4">
    <source>
        <dbReference type="Proteomes" id="UP001527866"/>
    </source>
</evidence>
<dbReference type="SUPFAM" id="SSF51735">
    <property type="entry name" value="NAD(P)-binding Rossmann-fold domains"/>
    <property type="match status" value="1"/>
</dbReference>
<dbReference type="RefSeq" id="WP_270687741.1">
    <property type="nucleotide sequence ID" value="NZ_JAQFWQ010000064.1"/>
</dbReference>
<accession>A0ABT4U985</accession>
<dbReference type="PANTHER" id="PTHR43975">
    <property type="entry name" value="ZGC:101858"/>
    <property type="match status" value="1"/>
</dbReference>
<dbReference type="InterPro" id="IPR036291">
    <property type="entry name" value="NAD(P)-bd_dom_sf"/>
</dbReference>
<dbReference type="PROSITE" id="PS00061">
    <property type="entry name" value="ADH_SHORT"/>
    <property type="match status" value="1"/>
</dbReference>
<dbReference type="SMART" id="SM00822">
    <property type="entry name" value="PKS_KR"/>
    <property type="match status" value="1"/>
</dbReference>